<evidence type="ECO:0000313" key="3">
    <source>
        <dbReference type="Proteomes" id="UP001232148"/>
    </source>
</evidence>
<keyword evidence="3" id="KW-1185">Reference proteome</keyword>
<name>A0AAD9M5H9_9PEZI</name>
<dbReference type="EMBL" id="MU842829">
    <property type="protein sequence ID" value="KAK2032562.1"/>
    <property type="molecule type" value="Genomic_DNA"/>
</dbReference>
<organism evidence="2 3">
    <name type="scientific">Colletotrichum zoysiae</name>
    <dbReference type="NCBI Taxonomy" id="1216348"/>
    <lineage>
        <taxon>Eukaryota</taxon>
        <taxon>Fungi</taxon>
        <taxon>Dikarya</taxon>
        <taxon>Ascomycota</taxon>
        <taxon>Pezizomycotina</taxon>
        <taxon>Sordariomycetes</taxon>
        <taxon>Hypocreomycetidae</taxon>
        <taxon>Glomerellales</taxon>
        <taxon>Glomerellaceae</taxon>
        <taxon>Colletotrichum</taxon>
        <taxon>Colletotrichum graminicola species complex</taxon>
    </lineage>
</organism>
<dbReference type="Proteomes" id="UP001232148">
    <property type="component" value="Unassembled WGS sequence"/>
</dbReference>
<accession>A0AAD9M5H9</accession>
<proteinExistence type="predicted"/>
<comment type="caution">
    <text evidence="2">The sequence shown here is derived from an EMBL/GenBank/DDBJ whole genome shotgun (WGS) entry which is preliminary data.</text>
</comment>
<reference evidence="2" key="1">
    <citation type="submission" date="2021-06" db="EMBL/GenBank/DDBJ databases">
        <title>Comparative genomics, transcriptomics and evolutionary studies reveal genomic signatures of adaptation to plant cell wall in hemibiotrophic fungi.</title>
        <authorList>
            <consortium name="DOE Joint Genome Institute"/>
            <person name="Baroncelli R."/>
            <person name="Diaz J.F."/>
            <person name="Benocci T."/>
            <person name="Peng M."/>
            <person name="Battaglia E."/>
            <person name="Haridas S."/>
            <person name="Andreopoulos W."/>
            <person name="Labutti K."/>
            <person name="Pangilinan J."/>
            <person name="Floch G.L."/>
            <person name="Makela M.R."/>
            <person name="Henrissat B."/>
            <person name="Grigoriev I.V."/>
            <person name="Crouch J.A."/>
            <person name="De Vries R.P."/>
            <person name="Sukno S.A."/>
            <person name="Thon M.R."/>
        </authorList>
    </citation>
    <scope>NUCLEOTIDE SEQUENCE</scope>
    <source>
        <strain evidence="2">MAFF235873</strain>
    </source>
</reference>
<evidence type="ECO:0000313" key="2">
    <source>
        <dbReference type="EMBL" id="KAK2032562.1"/>
    </source>
</evidence>
<protein>
    <submittedName>
        <fullName evidence="2">Uncharacterized protein</fullName>
    </submittedName>
</protein>
<sequence length="302" mass="32820">MMSPPTGGRVEAWNGSGTYHAAGTEQLGNCVNRGPLALQPVGCCRGGGGTNSKRDERVIQSTLGDQPLSERRRASDWSTFPLKTLAKGNGGHVTSRHGPSAFGNARATNERGEVATRHRQPIFPRHGGQQRRTILGHKYPSLSLWMVTDASELPGFLGGAAVKNRLTAECRKRACLILIRGLGVDRIDELKLAKTHISGSSAQTALTYLPLALSYDATMMLRRYDATTQSRETVISYVCNGMSKVPTGQLHHPFPSSHVQRCLAAFLTRIRTTDRLGQPGMPADVARHDPRQVPHCLRIGLS</sequence>
<gene>
    <name evidence="2" type="ORF">LX32DRAFT_180097</name>
</gene>
<evidence type="ECO:0000256" key="1">
    <source>
        <dbReference type="SAM" id="MobiDB-lite"/>
    </source>
</evidence>
<dbReference type="AlphaFoldDB" id="A0AAD9M5H9"/>
<feature type="region of interest" description="Disordered" evidence="1">
    <location>
        <begin position="88"/>
        <end position="116"/>
    </location>
</feature>